<name>A0A6B1DTQ1_9CHLR</name>
<reference evidence="12" key="1">
    <citation type="submission" date="2019-09" db="EMBL/GenBank/DDBJ databases">
        <title>Characterisation of the sponge microbiome using genome-centric metagenomics.</title>
        <authorList>
            <person name="Engelberts J.P."/>
            <person name="Robbins S.J."/>
            <person name="De Goeij J.M."/>
            <person name="Aranda M."/>
            <person name="Bell S.C."/>
            <person name="Webster N.S."/>
        </authorList>
    </citation>
    <scope>NUCLEOTIDE SEQUENCE</scope>
    <source>
        <strain evidence="12">SB0662_bin_9</strain>
    </source>
</reference>
<dbReference type="PANTHER" id="PTHR43065:SF42">
    <property type="entry name" value="TWO-COMPONENT SENSOR PPRA"/>
    <property type="match status" value="1"/>
</dbReference>
<evidence type="ECO:0000256" key="9">
    <source>
        <dbReference type="SAM" id="Phobius"/>
    </source>
</evidence>
<feature type="coiled-coil region" evidence="8">
    <location>
        <begin position="127"/>
        <end position="157"/>
    </location>
</feature>
<dbReference type="PRINTS" id="PR00344">
    <property type="entry name" value="BCTRLSENSOR"/>
</dbReference>
<evidence type="ECO:0000256" key="1">
    <source>
        <dbReference type="ARBA" id="ARBA00000085"/>
    </source>
</evidence>
<dbReference type="CDD" id="cd00082">
    <property type="entry name" value="HisKA"/>
    <property type="match status" value="1"/>
</dbReference>
<keyword evidence="9" id="KW-0472">Membrane</keyword>
<dbReference type="InterPro" id="IPR003594">
    <property type="entry name" value="HATPase_dom"/>
</dbReference>
<dbReference type="PROSITE" id="PS50885">
    <property type="entry name" value="HAMP"/>
    <property type="match status" value="1"/>
</dbReference>
<evidence type="ECO:0000259" key="10">
    <source>
        <dbReference type="PROSITE" id="PS50109"/>
    </source>
</evidence>
<dbReference type="Pfam" id="PF00672">
    <property type="entry name" value="HAMP"/>
    <property type="match status" value="1"/>
</dbReference>
<evidence type="ECO:0000256" key="8">
    <source>
        <dbReference type="SAM" id="Coils"/>
    </source>
</evidence>
<dbReference type="InterPro" id="IPR003661">
    <property type="entry name" value="HisK_dim/P_dom"/>
</dbReference>
<feature type="domain" description="Histidine kinase" evidence="10">
    <location>
        <begin position="173"/>
        <end position="414"/>
    </location>
</feature>
<dbReference type="SUPFAM" id="SSF55874">
    <property type="entry name" value="ATPase domain of HSP90 chaperone/DNA topoisomerase II/histidine kinase"/>
    <property type="match status" value="1"/>
</dbReference>
<evidence type="ECO:0000313" key="12">
    <source>
        <dbReference type="EMBL" id="MYD90165.1"/>
    </source>
</evidence>
<dbReference type="InterPro" id="IPR036890">
    <property type="entry name" value="HATPase_C_sf"/>
</dbReference>
<dbReference type="GO" id="GO:0000155">
    <property type="term" value="F:phosphorelay sensor kinase activity"/>
    <property type="evidence" value="ECO:0007669"/>
    <property type="project" value="InterPro"/>
</dbReference>
<evidence type="ECO:0000256" key="3">
    <source>
        <dbReference type="ARBA" id="ARBA00012438"/>
    </source>
</evidence>
<keyword evidence="7" id="KW-0902">Two-component regulatory system</keyword>
<dbReference type="AlphaFoldDB" id="A0A6B1DTQ1"/>
<dbReference type="Gene3D" id="1.10.287.130">
    <property type="match status" value="1"/>
</dbReference>
<feature type="transmembrane region" description="Helical" evidence="9">
    <location>
        <begin position="29"/>
        <end position="49"/>
    </location>
</feature>
<dbReference type="PROSITE" id="PS50109">
    <property type="entry name" value="HIS_KIN"/>
    <property type="match status" value="1"/>
</dbReference>
<dbReference type="SMART" id="SM00387">
    <property type="entry name" value="HATPase_c"/>
    <property type="match status" value="1"/>
</dbReference>
<accession>A0A6B1DTQ1</accession>
<dbReference type="InterPro" id="IPR005467">
    <property type="entry name" value="His_kinase_dom"/>
</dbReference>
<keyword evidence="6" id="KW-0418">Kinase</keyword>
<comment type="caution">
    <text evidence="12">The sequence shown here is derived from an EMBL/GenBank/DDBJ whole genome shotgun (WGS) entry which is preliminary data.</text>
</comment>
<evidence type="ECO:0000256" key="5">
    <source>
        <dbReference type="ARBA" id="ARBA00022679"/>
    </source>
</evidence>
<evidence type="ECO:0000256" key="4">
    <source>
        <dbReference type="ARBA" id="ARBA00022553"/>
    </source>
</evidence>
<keyword evidence="8" id="KW-0175">Coiled coil</keyword>
<comment type="subcellular location">
    <subcellularLocation>
        <location evidence="2">Membrane</location>
    </subcellularLocation>
</comment>
<comment type="catalytic activity">
    <reaction evidence="1">
        <text>ATP + protein L-histidine = ADP + protein N-phospho-L-histidine.</text>
        <dbReference type="EC" id="2.7.13.3"/>
    </reaction>
</comment>
<evidence type="ECO:0000256" key="7">
    <source>
        <dbReference type="ARBA" id="ARBA00023012"/>
    </source>
</evidence>
<sequence>MANVLNESNAGNDPFGMSRFSIRRYSVQHFLLISLTNGLLVSLVAVAYSHGYVPLIALSAATLAVVLVKTALVIWVGIRTIAVEAWIRRLGMGDLEYRIEPRGNDEVAKACQALEALRQNSIRAMQLDLVSQLSAELQERNGELEQALADLRESQDRIISQQKLAELGELASGVAHEMRNPLQFVRNFTSLSRELAAELLELLEQPGETDRQQAEGLIKDLAGNLERVEHHSGRLNSIASAMMIYDRRTGGGFQPVELNRLIVEQTNLGCQAIRVHEPGFSTEVSMELDPALGETVVVPEDMARVISNLVMNACEAMVERLRVEGDGYQPRLTVATKNSENAVTMMVRDNGMGMNRDMMARMFNPFVTTRNTGRNMGLGLSLVWDVVREHGGSVEPQSEPGRYTEMKVLLPKRPTDTG</sequence>
<evidence type="ECO:0000256" key="6">
    <source>
        <dbReference type="ARBA" id="ARBA00022777"/>
    </source>
</evidence>
<gene>
    <name evidence="12" type="ORF">F4Y08_07465</name>
</gene>
<dbReference type="EMBL" id="VXPY01000052">
    <property type="protein sequence ID" value="MYD90165.1"/>
    <property type="molecule type" value="Genomic_DNA"/>
</dbReference>
<dbReference type="PANTHER" id="PTHR43065">
    <property type="entry name" value="SENSOR HISTIDINE KINASE"/>
    <property type="match status" value="1"/>
</dbReference>
<protein>
    <recommendedName>
        <fullName evidence="3">histidine kinase</fullName>
        <ecNumber evidence="3">2.7.13.3</ecNumber>
    </recommendedName>
</protein>
<keyword evidence="9" id="KW-1133">Transmembrane helix</keyword>
<keyword evidence="9" id="KW-0812">Transmembrane</keyword>
<dbReference type="Gene3D" id="3.30.565.10">
    <property type="entry name" value="Histidine kinase-like ATPase, C-terminal domain"/>
    <property type="match status" value="1"/>
</dbReference>
<dbReference type="Pfam" id="PF02518">
    <property type="entry name" value="HATPase_c"/>
    <property type="match status" value="1"/>
</dbReference>
<evidence type="ECO:0000256" key="2">
    <source>
        <dbReference type="ARBA" id="ARBA00004370"/>
    </source>
</evidence>
<proteinExistence type="predicted"/>
<feature type="domain" description="HAMP" evidence="11">
    <location>
        <begin position="87"/>
        <end position="126"/>
    </location>
</feature>
<keyword evidence="4" id="KW-0597">Phosphoprotein</keyword>
<evidence type="ECO:0000259" key="11">
    <source>
        <dbReference type="PROSITE" id="PS50885"/>
    </source>
</evidence>
<dbReference type="InterPro" id="IPR036097">
    <property type="entry name" value="HisK_dim/P_sf"/>
</dbReference>
<organism evidence="12">
    <name type="scientific">Caldilineaceae bacterium SB0662_bin_9</name>
    <dbReference type="NCBI Taxonomy" id="2605258"/>
    <lineage>
        <taxon>Bacteria</taxon>
        <taxon>Bacillati</taxon>
        <taxon>Chloroflexota</taxon>
        <taxon>Caldilineae</taxon>
        <taxon>Caldilineales</taxon>
        <taxon>Caldilineaceae</taxon>
    </lineage>
</organism>
<dbReference type="GO" id="GO:0016020">
    <property type="term" value="C:membrane"/>
    <property type="evidence" value="ECO:0007669"/>
    <property type="project" value="UniProtKB-SubCell"/>
</dbReference>
<dbReference type="InterPro" id="IPR004358">
    <property type="entry name" value="Sig_transdc_His_kin-like_C"/>
</dbReference>
<dbReference type="SUPFAM" id="SSF47384">
    <property type="entry name" value="Homodimeric domain of signal transducing histidine kinase"/>
    <property type="match status" value="1"/>
</dbReference>
<keyword evidence="5" id="KW-0808">Transferase</keyword>
<dbReference type="EC" id="2.7.13.3" evidence="3"/>
<dbReference type="InterPro" id="IPR003660">
    <property type="entry name" value="HAMP_dom"/>
</dbReference>
<feature type="transmembrane region" description="Helical" evidence="9">
    <location>
        <begin position="55"/>
        <end position="78"/>
    </location>
</feature>